<dbReference type="InterPro" id="IPR011701">
    <property type="entry name" value="MFS"/>
</dbReference>
<feature type="transmembrane region" description="Helical" evidence="8">
    <location>
        <begin position="381"/>
        <end position="401"/>
    </location>
</feature>
<dbReference type="Pfam" id="PF07690">
    <property type="entry name" value="MFS_1"/>
    <property type="match status" value="1"/>
</dbReference>
<feature type="region of interest" description="Disordered" evidence="7">
    <location>
        <begin position="1"/>
        <end position="43"/>
    </location>
</feature>
<feature type="transmembrane region" description="Helical" evidence="8">
    <location>
        <begin position="49"/>
        <end position="79"/>
    </location>
</feature>
<feature type="compositionally biased region" description="Basic and acidic residues" evidence="7">
    <location>
        <begin position="16"/>
        <end position="41"/>
    </location>
</feature>
<dbReference type="GO" id="GO:0016020">
    <property type="term" value="C:membrane"/>
    <property type="evidence" value="ECO:0007669"/>
    <property type="project" value="UniProtKB-SubCell"/>
</dbReference>
<dbReference type="OrthoDB" id="5667at2759"/>
<feature type="transmembrane region" description="Helical" evidence="8">
    <location>
        <begin position="317"/>
        <end position="336"/>
    </location>
</feature>
<feature type="transmembrane region" description="Helical" evidence="8">
    <location>
        <begin position="288"/>
        <end position="311"/>
    </location>
</feature>
<keyword evidence="4 8" id="KW-0812">Transmembrane</keyword>
<organism evidence="10 11">
    <name type="scientific">Aspergillus avenaceus</name>
    <dbReference type="NCBI Taxonomy" id="36643"/>
    <lineage>
        <taxon>Eukaryota</taxon>
        <taxon>Fungi</taxon>
        <taxon>Dikarya</taxon>
        <taxon>Ascomycota</taxon>
        <taxon>Pezizomycotina</taxon>
        <taxon>Eurotiomycetes</taxon>
        <taxon>Eurotiomycetidae</taxon>
        <taxon>Eurotiales</taxon>
        <taxon>Aspergillaceae</taxon>
        <taxon>Aspergillus</taxon>
        <taxon>Aspergillus subgen. Circumdati</taxon>
    </lineage>
</organism>
<accession>A0A5N6U7J3</accession>
<dbReference type="Gene3D" id="1.20.1250.20">
    <property type="entry name" value="MFS general substrate transporter like domains"/>
    <property type="match status" value="2"/>
</dbReference>
<sequence length="442" mass="48167">MASLREPENPITANQPKKDSTPEESSTDKEKEGQEWKHTADDPPDGGTAAWLVVLGGWCVMFCSFGWISSIGVFQAYYMSDLLREYSSSKISWIPSLQIFFMFATGPIVGQIYDRFGPRYLLLIGSFLHVFGLMMTSLSKEYYQILLSQGVCSAIGVAAIFQPTVSTLPSWFNKKRGAVYGIAATGSSFGGVIFPIMISRLIRQVGFPWTMRISAFIILFLMVIANLTVKSRLPPNPRKLSKESLTRPFREIKMILLLIGFLILTFGFFVPMNYIVSEAIARGMSHSLADYLAAILNAGSLIGRLGAGIVADKLGTYNIFAIVSYFAGILILALWIPTTGNVGVIVFAVLFGFATGAYVALASFLVVRISPLEEVGYRTGLLFLCASVGGLTTNPIAGAMLERTHGSYADMKIFAGVLLLVGSTVVFGVRVHQTGLELKAVF</sequence>
<protein>
    <submittedName>
        <fullName evidence="10">MFS general substrate transporter</fullName>
    </submittedName>
</protein>
<dbReference type="CDD" id="cd17352">
    <property type="entry name" value="MFS_MCT_SLC16"/>
    <property type="match status" value="1"/>
</dbReference>
<proteinExistence type="inferred from homology"/>
<evidence type="ECO:0000256" key="5">
    <source>
        <dbReference type="ARBA" id="ARBA00022989"/>
    </source>
</evidence>
<evidence type="ECO:0000256" key="2">
    <source>
        <dbReference type="ARBA" id="ARBA00006727"/>
    </source>
</evidence>
<dbReference type="PROSITE" id="PS50850">
    <property type="entry name" value="MFS"/>
    <property type="match status" value="1"/>
</dbReference>
<reference evidence="10 11" key="1">
    <citation type="submission" date="2019-04" db="EMBL/GenBank/DDBJ databases">
        <title>Friends and foes A comparative genomics study of 23 Aspergillus species from section Flavi.</title>
        <authorList>
            <consortium name="DOE Joint Genome Institute"/>
            <person name="Kjaerbolling I."/>
            <person name="Vesth T."/>
            <person name="Frisvad J.C."/>
            <person name="Nybo J.L."/>
            <person name="Theobald S."/>
            <person name="Kildgaard S."/>
            <person name="Isbrandt T."/>
            <person name="Kuo A."/>
            <person name="Sato A."/>
            <person name="Lyhne E.K."/>
            <person name="Kogle M.E."/>
            <person name="Wiebenga A."/>
            <person name="Kun R.S."/>
            <person name="Lubbers R.J."/>
            <person name="Makela M.R."/>
            <person name="Barry K."/>
            <person name="Chovatia M."/>
            <person name="Clum A."/>
            <person name="Daum C."/>
            <person name="Haridas S."/>
            <person name="He G."/>
            <person name="LaButti K."/>
            <person name="Lipzen A."/>
            <person name="Mondo S."/>
            <person name="Riley R."/>
            <person name="Salamov A."/>
            <person name="Simmons B.A."/>
            <person name="Magnuson J.K."/>
            <person name="Henrissat B."/>
            <person name="Mortensen U.H."/>
            <person name="Larsen T.O."/>
            <person name="Devries R.P."/>
            <person name="Grigoriev I.V."/>
            <person name="Machida M."/>
            <person name="Baker S.E."/>
            <person name="Andersen M.R."/>
        </authorList>
    </citation>
    <scope>NUCLEOTIDE SEQUENCE [LARGE SCALE GENOMIC DNA]</scope>
    <source>
        <strain evidence="10 11">IBT 18842</strain>
    </source>
</reference>
<comment type="subcellular location">
    <subcellularLocation>
        <location evidence="1">Membrane</location>
        <topology evidence="1">Multi-pass membrane protein</topology>
    </subcellularLocation>
</comment>
<dbReference type="GO" id="GO:0022857">
    <property type="term" value="F:transmembrane transporter activity"/>
    <property type="evidence" value="ECO:0007669"/>
    <property type="project" value="InterPro"/>
</dbReference>
<keyword evidence="5 8" id="KW-1133">Transmembrane helix</keyword>
<feature type="transmembrane region" description="Helical" evidence="8">
    <location>
        <begin position="91"/>
        <end position="113"/>
    </location>
</feature>
<feature type="transmembrane region" description="Helical" evidence="8">
    <location>
        <begin position="413"/>
        <end position="432"/>
    </location>
</feature>
<dbReference type="SUPFAM" id="SSF103473">
    <property type="entry name" value="MFS general substrate transporter"/>
    <property type="match status" value="1"/>
</dbReference>
<dbReference type="Proteomes" id="UP000325780">
    <property type="component" value="Unassembled WGS sequence"/>
</dbReference>
<name>A0A5N6U7J3_ASPAV</name>
<evidence type="ECO:0000256" key="4">
    <source>
        <dbReference type="ARBA" id="ARBA00022692"/>
    </source>
</evidence>
<feature type="domain" description="Major facilitator superfamily (MFS) profile" evidence="9">
    <location>
        <begin position="50"/>
        <end position="434"/>
    </location>
</feature>
<evidence type="ECO:0000256" key="1">
    <source>
        <dbReference type="ARBA" id="ARBA00004141"/>
    </source>
</evidence>
<gene>
    <name evidence="10" type="ORF">BDV25DRAFT_126471</name>
</gene>
<feature type="transmembrane region" description="Helical" evidence="8">
    <location>
        <begin position="254"/>
        <end position="276"/>
    </location>
</feature>
<dbReference type="PANTHER" id="PTHR11360">
    <property type="entry name" value="MONOCARBOXYLATE TRANSPORTER"/>
    <property type="match status" value="1"/>
</dbReference>
<evidence type="ECO:0000256" key="3">
    <source>
        <dbReference type="ARBA" id="ARBA00022448"/>
    </source>
</evidence>
<keyword evidence="6 8" id="KW-0472">Membrane</keyword>
<feature type="transmembrane region" description="Helical" evidence="8">
    <location>
        <begin position="177"/>
        <end position="197"/>
    </location>
</feature>
<evidence type="ECO:0000256" key="6">
    <source>
        <dbReference type="ARBA" id="ARBA00023136"/>
    </source>
</evidence>
<dbReference type="AlphaFoldDB" id="A0A5N6U7J3"/>
<evidence type="ECO:0000256" key="8">
    <source>
        <dbReference type="SAM" id="Phobius"/>
    </source>
</evidence>
<feature type="transmembrane region" description="Helical" evidence="8">
    <location>
        <begin position="343"/>
        <end position="369"/>
    </location>
</feature>
<feature type="transmembrane region" description="Helical" evidence="8">
    <location>
        <begin position="145"/>
        <end position="165"/>
    </location>
</feature>
<dbReference type="EMBL" id="ML742028">
    <property type="protein sequence ID" value="KAE8154625.1"/>
    <property type="molecule type" value="Genomic_DNA"/>
</dbReference>
<keyword evidence="11" id="KW-1185">Reference proteome</keyword>
<dbReference type="PANTHER" id="PTHR11360:SF224">
    <property type="entry name" value="MAJOR FACILITATOR SUPERFAMILY (MFS) PROFILE DOMAIN-CONTAINING PROTEIN-RELATED"/>
    <property type="match status" value="1"/>
</dbReference>
<evidence type="ECO:0000313" key="11">
    <source>
        <dbReference type="Proteomes" id="UP000325780"/>
    </source>
</evidence>
<dbReference type="InterPro" id="IPR050327">
    <property type="entry name" value="Proton-linked_MCT"/>
</dbReference>
<evidence type="ECO:0000259" key="9">
    <source>
        <dbReference type="PROSITE" id="PS50850"/>
    </source>
</evidence>
<dbReference type="InterPro" id="IPR036259">
    <property type="entry name" value="MFS_trans_sf"/>
</dbReference>
<feature type="transmembrane region" description="Helical" evidence="8">
    <location>
        <begin position="119"/>
        <end position="138"/>
    </location>
</feature>
<comment type="similarity">
    <text evidence="2">Belongs to the major facilitator superfamily. Monocarboxylate porter (TC 2.A.1.13) family.</text>
</comment>
<dbReference type="InterPro" id="IPR020846">
    <property type="entry name" value="MFS_dom"/>
</dbReference>
<evidence type="ECO:0000256" key="7">
    <source>
        <dbReference type="SAM" id="MobiDB-lite"/>
    </source>
</evidence>
<keyword evidence="3" id="KW-0813">Transport</keyword>
<feature type="transmembrane region" description="Helical" evidence="8">
    <location>
        <begin position="209"/>
        <end position="229"/>
    </location>
</feature>
<evidence type="ECO:0000313" key="10">
    <source>
        <dbReference type="EMBL" id="KAE8154625.1"/>
    </source>
</evidence>